<evidence type="ECO:0000313" key="1">
    <source>
        <dbReference type="EMBL" id="CAB3239884.1"/>
    </source>
</evidence>
<gene>
    <name evidence="1" type="ORF">APLA_LOCUS8075</name>
</gene>
<dbReference type="EMBL" id="CADEBC010000503">
    <property type="protein sequence ID" value="CAB3239884.1"/>
    <property type="molecule type" value="Genomic_DNA"/>
</dbReference>
<dbReference type="OrthoDB" id="7417914at2759"/>
<name>A0A8S1A5N3_ARCPL</name>
<accession>A0A8S1A5N3</accession>
<comment type="caution">
    <text evidence="1">The sequence shown here is derived from an EMBL/GenBank/DDBJ whole genome shotgun (WGS) entry which is preliminary data.</text>
</comment>
<organism evidence="1 2">
    <name type="scientific">Arctia plantaginis</name>
    <name type="common">Wood tiger moth</name>
    <name type="synonym">Phalaena plantaginis</name>
    <dbReference type="NCBI Taxonomy" id="874455"/>
    <lineage>
        <taxon>Eukaryota</taxon>
        <taxon>Metazoa</taxon>
        <taxon>Ecdysozoa</taxon>
        <taxon>Arthropoda</taxon>
        <taxon>Hexapoda</taxon>
        <taxon>Insecta</taxon>
        <taxon>Pterygota</taxon>
        <taxon>Neoptera</taxon>
        <taxon>Endopterygota</taxon>
        <taxon>Lepidoptera</taxon>
        <taxon>Glossata</taxon>
        <taxon>Ditrysia</taxon>
        <taxon>Noctuoidea</taxon>
        <taxon>Erebidae</taxon>
        <taxon>Arctiinae</taxon>
        <taxon>Arctia</taxon>
    </lineage>
</organism>
<keyword evidence="2" id="KW-1185">Reference proteome</keyword>
<evidence type="ECO:0000313" key="2">
    <source>
        <dbReference type="Proteomes" id="UP000494106"/>
    </source>
</evidence>
<protein>
    <submittedName>
        <fullName evidence="1">Uncharacterized protein</fullName>
    </submittedName>
</protein>
<dbReference type="AlphaFoldDB" id="A0A8S1A5N3"/>
<reference evidence="1 2" key="1">
    <citation type="submission" date="2020-04" db="EMBL/GenBank/DDBJ databases">
        <authorList>
            <person name="Wallbank WR R."/>
            <person name="Pardo Diaz C."/>
            <person name="Kozak K."/>
            <person name="Martin S."/>
            <person name="Jiggins C."/>
            <person name="Moest M."/>
            <person name="Warren A I."/>
            <person name="Byers J.R.P. K."/>
            <person name="Montejo-Kovacevich G."/>
            <person name="Yen C E."/>
        </authorList>
    </citation>
    <scope>NUCLEOTIDE SEQUENCE [LARGE SCALE GENOMIC DNA]</scope>
</reference>
<dbReference type="Proteomes" id="UP000494106">
    <property type="component" value="Unassembled WGS sequence"/>
</dbReference>
<proteinExistence type="predicted"/>
<sequence length="137" mass="14760">MCSPVKPIPSNKEPPTFCPCIPIQGPKCFPCDSIPIDQLPKTGPVPLPFLCAFVQLTKQGLRMRTAATVLCSSLLFTLLRRRRLPRHSIQSSSKHPVTGQLRLTVFNSDAVLAVGQPPVPIAAFDEAVIAVGQCGKS</sequence>